<keyword evidence="3 6" id="KW-0812">Transmembrane</keyword>
<comment type="caution">
    <text evidence="7">The sequence shown here is derived from an EMBL/GenBank/DDBJ whole genome shotgun (WGS) entry which is preliminary data.</text>
</comment>
<dbReference type="Pfam" id="PF04241">
    <property type="entry name" value="DUF423"/>
    <property type="match status" value="1"/>
</dbReference>
<proteinExistence type="inferred from homology"/>
<evidence type="ECO:0000256" key="2">
    <source>
        <dbReference type="ARBA" id="ARBA00009694"/>
    </source>
</evidence>
<dbReference type="Proteomes" id="UP000247780">
    <property type="component" value="Unassembled WGS sequence"/>
</dbReference>
<comment type="subcellular location">
    <subcellularLocation>
        <location evidence="1">Membrane</location>
        <topology evidence="1">Multi-pass membrane protein</topology>
    </subcellularLocation>
</comment>
<dbReference type="InterPro" id="IPR006696">
    <property type="entry name" value="DUF423"/>
</dbReference>
<dbReference type="RefSeq" id="WP_011634562.1">
    <property type="nucleotide sequence ID" value="NZ_FNNM01000004.1"/>
</dbReference>
<evidence type="ECO:0000256" key="5">
    <source>
        <dbReference type="ARBA" id="ARBA00023136"/>
    </source>
</evidence>
<evidence type="ECO:0000256" key="4">
    <source>
        <dbReference type="ARBA" id="ARBA00022989"/>
    </source>
</evidence>
<keyword evidence="5 6" id="KW-0472">Membrane</keyword>
<accession>A0ABX5MBM1</accession>
<evidence type="ECO:0000313" key="8">
    <source>
        <dbReference type="Proteomes" id="UP000247780"/>
    </source>
</evidence>
<dbReference type="EMBL" id="QICQ01000007">
    <property type="protein sequence ID" value="PXV82442.1"/>
    <property type="molecule type" value="Genomic_DNA"/>
</dbReference>
<gene>
    <name evidence="7" type="ORF">C8R14_10713</name>
</gene>
<organism evidence="7 8">
    <name type="scientific">Nitrosomonas eutropha</name>
    <dbReference type="NCBI Taxonomy" id="916"/>
    <lineage>
        <taxon>Bacteria</taxon>
        <taxon>Pseudomonadati</taxon>
        <taxon>Pseudomonadota</taxon>
        <taxon>Betaproteobacteria</taxon>
        <taxon>Nitrosomonadales</taxon>
        <taxon>Nitrosomonadaceae</taxon>
        <taxon>Nitrosomonas</taxon>
    </lineage>
</organism>
<reference evidence="7 8" key="1">
    <citation type="submission" date="2018-04" db="EMBL/GenBank/DDBJ databases">
        <title>Active sludge and wastewater microbial communities from Klosterneuburg, Austria.</title>
        <authorList>
            <person name="Wagner M."/>
        </authorList>
    </citation>
    <scope>NUCLEOTIDE SEQUENCE [LARGE SCALE GENOMIC DNA]</scope>
    <source>
        <strain evidence="7 8">Nm 57</strain>
    </source>
</reference>
<evidence type="ECO:0000313" key="7">
    <source>
        <dbReference type="EMBL" id="PXV82442.1"/>
    </source>
</evidence>
<comment type="similarity">
    <text evidence="2">Belongs to the UPF0382 family.</text>
</comment>
<evidence type="ECO:0000256" key="6">
    <source>
        <dbReference type="SAM" id="Phobius"/>
    </source>
</evidence>
<dbReference type="PANTHER" id="PTHR43461">
    <property type="entry name" value="TRANSMEMBRANE PROTEIN 256"/>
    <property type="match status" value="1"/>
</dbReference>
<name>A0ABX5MBM1_9PROT</name>
<keyword evidence="8" id="KW-1185">Reference proteome</keyword>
<protein>
    <submittedName>
        <fullName evidence="7">Uncharacterized membrane protein YgdD (TMEM256/DUF423 family)</fullName>
    </submittedName>
</protein>
<sequence>MSRIFLALGALNAFLCVALGAMGAHGLKSILTPDMLANFQIGVQYHFYHAIGLILVGLALDRFPQARALKFSGILMMAGILLFSGTLYVISLTGWKGLGMTAPLGGMSYMSAWLLFAYAVWRNKRG</sequence>
<feature type="transmembrane region" description="Helical" evidence="6">
    <location>
        <begin position="102"/>
        <end position="121"/>
    </location>
</feature>
<dbReference type="PANTHER" id="PTHR43461:SF1">
    <property type="entry name" value="TRANSMEMBRANE PROTEIN 256"/>
    <property type="match status" value="1"/>
</dbReference>
<evidence type="ECO:0000256" key="3">
    <source>
        <dbReference type="ARBA" id="ARBA00022692"/>
    </source>
</evidence>
<feature type="transmembrane region" description="Helical" evidence="6">
    <location>
        <begin position="42"/>
        <end position="60"/>
    </location>
</feature>
<keyword evidence="4 6" id="KW-1133">Transmembrane helix</keyword>
<feature type="transmembrane region" description="Helical" evidence="6">
    <location>
        <begin position="72"/>
        <end position="90"/>
    </location>
</feature>
<evidence type="ECO:0000256" key="1">
    <source>
        <dbReference type="ARBA" id="ARBA00004141"/>
    </source>
</evidence>